<reference evidence="2" key="1">
    <citation type="submission" date="2020-07" db="EMBL/GenBank/DDBJ databases">
        <title>The High-quality genome of the commercially important snow crab, Chionoecetes opilio.</title>
        <authorList>
            <person name="Jeong J.-H."/>
            <person name="Ryu S."/>
        </authorList>
    </citation>
    <scope>NUCLEOTIDE SEQUENCE</scope>
    <source>
        <strain evidence="2">MADBK_172401_WGS</strain>
        <tissue evidence="2">Digestive gland</tissue>
    </source>
</reference>
<feature type="chain" id="PRO_5035290281" evidence="1">
    <location>
        <begin position="19"/>
        <end position="167"/>
    </location>
</feature>
<dbReference type="AlphaFoldDB" id="A0A8J4XLU5"/>
<keyword evidence="1" id="KW-0732">Signal</keyword>
<name>A0A8J4XLU5_CHIOP</name>
<keyword evidence="3" id="KW-1185">Reference proteome</keyword>
<accession>A0A8J4XLU5</accession>
<evidence type="ECO:0000256" key="1">
    <source>
        <dbReference type="SAM" id="SignalP"/>
    </source>
</evidence>
<dbReference type="Proteomes" id="UP000770661">
    <property type="component" value="Unassembled WGS sequence"/>
</dbReference>
<feature type="signal peptide" evidence="1">
    <location>
        <begin position="1"/>
        <end position="18"/>
    </location>
</feature>
<evidence type="ECO:0000313" key="2">
    <source>
        <dbReference type="EMBL" id="KAG0707420.1"/>
    </source>
</evidence>
<organism evidence="2 3">
    <name type="scientific">Chionoecetes opilio</name>
    <name type="common">Atlantic snow crab</name>
    <name type="synonym">Cancer opilio</name>
    <dbReference type="NCBI Taxonomy" id="41210"/>
    <lineage>
        <taxon>Eukaryota</taxon>
        <taxon>Metazoa</taxon>
        <taxon>Ecdysozoa</taxon>
        <taxon>Arthropoda</taxon>
        <taxon>Crustacea</taxon>
        <taxon>Multicrustacea</taxon>
        <taxon>Malacostraca</taxon>
        <taxon>Eumalacostraca</taxon>
        <taxon>Eucarida</taxon>
        <taxon>Decapoda</taxon>
        <taxon>Pleocyemata</taxon>
        <taxon>Brachyura</taxon>
        <taxon>Eubrachyura</taxon>
        <taxon>Majoidea</taxon>
        <taxon>Majidae</taxon>
        <taxon>Chionoecetes</taxon>
    </lineage>
</organism>
<evidence type="ECO:0000313" key="3">
    <source>
        <dbReference type="Proteomes" id="UP000770661"/>
    </source>
</evidence>
<dbReference type="OrthoDB" id="425681at2759"/>
<dbReference type="EMBL" id="JACEEZ010024849">
    <property type="protein sequence ID" value="KAG0707420.1"/>
    <property type="molecule type" value="Genomic_DNA"/>
</dbReference>
<sequence length="167" mass="18891">MKITVLVIADVAVIFAESQEVLVMALEALHEEAKPLGLEVSWLQTNVQVFGGLLDETVQSVHACSEDIEILDILHTLVAQVHNDGLDEHRTHSYRGHQLYPPLQQDGVESWCSEKQMNKLLEQAMFPALSHAAWVDVFVTTIRSYPALQLWKDLLPGSDIIRRRERV</sequence>
<protein>
    <submittedName>
        <fullName evidence="2">Uncharacterized protein</fullName>
    </submittedName>
</protein>
<gene>
    <name evidence="2" type="ORF">GWK47_000205</name>
</gene>
<proteinExistence type="predicted"/>
<comment type="caution">
    <text evidence="2">The sequence shown here is derived from an EMBL/GenBank/DDBJ whole genome shotgun (WGS) entry which is preliminary data.</text>
</comment>